<name>A0A090N9B7_SHIDY</name>
<dbReference type="Pfam" id="PF01312">
    <property type="entry name" value="Bac_export_2"/>
    <property type="match status" value="1"/>
</dbReference>
<evidence type="ECO:0000313" key="3">
    <source>
        <dbReference type="Proteomes" id="UP000017944"/>
    </source>
</evidence>
<geneLocation type="plasmid" evidence="2">
    <name>unnamed</name>
</geneLocation>
<accession>A0A090N9B7</accession>
<dbReference type="InterPro" id="IPR006135">
    <property type="entry name" value="T3SS_substrate_exporter"/>
</dbReference>
<dbReference type="Gene3D" id="3.40.1690.10">
    <property type="entry name" value="secretion proteins EscU"/>
    <property type="match status" value="1"/>
</dbReference>
<comment type="caution">
    <text evidence="2">The sequence shown here is derived from an EMBL/GenBank/DDBJ whole genome shotgun (WGS) entry which is preliminary data.</text>
</comment>
<dbReference type="EMBL" id="AXUT01000778">
    <property type="protein sequence ID" value="ESU76070.1"/>
    <property type="molecule type" value="Genomic_DNA"/>
</dbReference>
<dbReference type="SUPFAM" id="SSF160544">
    <property type="entry name" value="EscU C-terminal domain-like"/>
    <property type="match status" value="1"/>
</dbReference>
<reference evidence="2 3" key="1">
    <citation type="submission" date="2013-10" db="EMBL/GenBank/DDBJ databases">
        <title>Draft genomes and the virulence plasmids of Sd1617 vaccine constructs: WRSd3 and WRSd5.</title>
        <authorList>
            <person name="Aksomboon Vongsawan A."/>
            <person name="Venkatesan M.M."/>
            <person name="Vaisvil B."/>
            <person name="Emel G."/>
            <person name="Kepatral V."/>
            <person name="Sethabutr O."/>
            <person name="Serichantalergs O."/>
            <person name="Mason C."/>
        </authorList>
    </citation>
    <scope>NUCLEOTIDE SEQUENCE [LARGE SCALE GENOMIC DNA]</scope>
    <source>
        <strain evidence="2 3">WRSd3</strain>
        <plasmid evidence="2">unnamed</plasmid>
    </source>
</reference>
<dbReference type="AlphaFoldDB" id="A0A090N9B7"/>
<evidence type="ECO:0000256" key="1">
    <source>
        <dbReference type="ARBA" id="ARBA00010690"/>
    </source>
</evidence>
<organism evidence="2 3">
    <name type="scientific">Shigella dysenteriae WRSd3</name>
    <dbReference type="NCBI Taxonomy" id="1401327"/>
    <lineage>
        <taxon>Bacteria</taxon>
        <taxon>Pseudomonadati</taxon>
        <taxon>Pseudomonadota</taxon>
        <taxon>Gammaproteobacteria</taxon>
        <taxon>Enterobacterales</taxon>
        <taxon>Enterobacteriaceae</taxon>
        <taxon>Shigella</taxon>
    </lineage>
</organism>
<keyword evidence="2" id="KW-0614">Plasmid</keyword>
<dbReference type="PATRIC" id="fig|1401327.3.peg.4472"/>
<dbReference type="GO" id="GO:0009306">
    <property type="term" value="P:protein secretion"/>
    <property type="evidence" value="ECO:0007669"/>
    <property type="project" value="InterPro"/>
</dbReference>
<evidence type="ECO:0000313" key="2">
    <source>
        <dbReference type="EMBL" id="ESU76070.1"/>
    </source>
</evidence>
<gene>
    <name evidence="2" type="ORF">WRSd3_p00222</name>
</gene>
<dbReference type="InterPro" id="IPR029025">
    <property type="entry name" value="T3SS_substrate_exporter_C"/>
</dbReference>
<protein>
    <submittedName>
        <fullName evidence="2">Type III secretion inner membrane protein SctU</fullName>
    </submittedName>
</protein>
<dbReference type="Proteomes" id="UP000017944">
    <property type="component" value="Unassembled WGS sequence"/>
</dbReference>
<sequence length="56" mass="6701">MAVRKYANEVGIPTVRDVKLARKLYKTHTKYSFVDFEHLDEVLRLIVWLEQVENTH</sequence>
<proteinExistence type="inferred from homology"/>
<dbReference type="GO" id="GO:0016020">
    <property type="term" value="C:membrane"/>
    <property type="evidence" value="ECO:0007669"/>
    <property type="project" value="InterPro"/>
</dbReference>
<comment type="similarity">
    <text evidence="1">Belongs to the type III secretion exporter family.</text>
</comment>